<dbReference type="AlphaFoldDB" id="A0A517MC92"/>
<reference evidence="1 2" key="1">
    <citation type="submission" date="2019-02" db="EMBL/GenBank/DDBJ databases">
        <title>Deep-cultivation of Planctomycetes and their phenomic and genomic characterization uncovers novel biology.</title>
        <authorList>
            <person name="Wiegand S."/>
            <person name="Jogler M."/>
            <person name="Boedeker C."/>
            <person name="Pinto D."/>
            <person name="Vollmers J."/>
            <person name="Rivas-Marin E."/>
            <person name="Kohn T."/>
            <person name="Peeters S.H."/>
            <person name="Heuer A."/>
            <person name="Rast P."/>
            <person name="Oberbeckmann S."/>
            <person name="Bunk B."/>
            <person name="Jeske O."/>
            <person name="Meyerdierks A."/>
            <person name="Storesund J.E."/>
            <person name="Kallscheuer N."/>
            <person name="Luecker S."/>
            <person name="Lage O.M."/>
            <person name="Pohl T."/>
            <person name="Merkel B.J."/>
            <person name="Hornburger P."/>
            <person name="Mueller R.-W."/>
            <person name="Bruemmer F."/>
            <person name="Labrenz M."/>
            <person name="Spormann A.M."/>
            <person name="Op den Camp H."/>
            <person name="Overmann J."/>
            <person name="Amann R."/>
            <person name="Jetten M.S.M."/>
            <person name="Mascher T."/>
            <person name="Medema M.H."/>
            <person name="Devos D.P."/>
            <person name="Kaster A.-K."/>
            <person name="Ovreas L."/>
            <person name="Rohde M."/>
            <person name="Galperin M.Y."/>
            <person name="Jogler C."/>
        </authorList>
    </citation>
    <scope>NUCLEOTIDE SEQUENCE [LARGE SCALE GENOMIC DNA]</scope>
    <source>
        <strain evidence="1 2">FF011L</strain>
    </source>
</reference>
<organism evidence="1 2">
    <name type="scientific">Roseimaritima multifibrata</name>
    <dbReference type="NCBI Taxonomy" id="1930274"/>
    <lineage>
        <taxon>Bacteria</taxon>
        <taxon>Pseudomonadati</taxon>
        <taxon>Planctomycetota</taxon>
        <taxon>Planctomycetia</taxon>
        <taxon>Pirellulales</taxon>
        <taxon>Pirellulaceae</taxon>
        <taxon>Roseimaritima</taxon>
    </lineage>
</organism>
<evidence type="ECO:0000313" key="2">
    <source>
        <dbReference type="Proteomes" id="UP000320672"/>
    </source>
</evidence>
<dbReference type="Gene3D" id="1.10.260.40">
    <property type="entry name" value="lambda repressor-like DNA-binding domains"/>
    <property type="match status" value="1"/>
</dbReference>
<dbReference type="InterPro" id="IPR001387">
    <property type="entry name" value="Cro/C1-type_HTH"/>
</dbReference>
<dbReference type="GO" id="GO:0003677">
    <property type="term" value="F:DNA binding"/>
    <property type="evidence" value="ECO:0007669"/>
    <property type="project" value="InterPro"/>
</dbReference>
<dbReference type="Proteomes" id="UP000320672">
    <property type="component" value="Chromosome"/>
</dbReference>
<dbReference type="CDD" id="cd00093">
    <property type="entry name" value="HTH_XRE"/>
    <property type="match status" value="1"/>
</dbReference>
<proteinExistence type="predicted"/>
<accession>A0A517MC92</accession>
<dbReference type="KEGG" id="rml:FF011L_12480"/>
<sequence length="344" mass="38982">MPAIDLGTFNSLFDLKEMTIAKLARLSKVSRATIRNILKTGRCTEKTLHKISGPLGTTADCLIAHDRANTIICDVLKEEYKDLLRDVLHSDAFVVHAEETVGLFDADVLAFAHQVKKSDLDSCNLSPNGRNQVHTELCRDGLFYKKPNPHHPTIFKYCCRIWSLDQLTDNLELRIGIEILCAKRALKLIARDPAKSLAIQREMKRLLDGMEELKPSLESNPDDKIADLALRYDSRFHRAWAGDAPDHRASMGRAIFGHGQLTHHYKYEMAKARRKSNFPAKQTTLSDLALYSLNDLRGIYDAFVAIDDPTDSKQVDPLLDLIEQHPRNNWDRIAAIHQFNCENA</sequence>
<dbReference type="InterPro" id="IPR010982">
    <property type="entry name" value="Lambda_DNA-bd_dom_sf"/>
</dbReference>
<name>A0A517MC92_9BACT</name>
<dbReference type="EMBL" id="CP036262">
    <property type="protein sequence ID" value="QDS92502.1"/>
    <property type="molecule type" value="Genomic_DNA"/>
</dbReference>
<evidence type="ECO:0000313" key="1">
    <source>
        <dbReference type="EMBL" id="QDS92502.1"/>
    </source>
</evidence>
<dbReference type="RefSeq" id="WP_145350743.1">
    <property type="nucleotide sequence ID" value="NZ_CP036262.1"/>
</dbReference>
<protein>
    <submittedName>
        <fullName evidence="1">Uncharacterized protein</fullName>
    </submittedName>
</protein>
<gene>
    <name evidence="1" type="ORF">FF011L_12480</name>
</gene>
<keyword evidence="2" id="KW-1185">Reference proteome</keyword>
<dbReference type="OrthoDB" id="9850970at2"/>